<dbReference type="GeneID" id="88176199"/>
<evidence type="ECO:0008006" key="4">
    <source>
        <dbReference type="Google" id="ProtNLM"/>
    </source>
</evidence>
<dbReference type="GO" id="GO:0016192">
    <property type="term" value="P:vesicle-mediated transport"/>
    <property type="evidence" value="ECO:0007669"/>
    <property type="project" value="InterPro"/>
</dbReference>
<dbReference type="AlphaFoldDB" id="A0AAX4HGI9"/>
<protein>
    <recommendedName>
        <fullName evidence="4">Protein YIP</fullName>
    </recommendedName>
</protein>
<keyword evidence="3" id="KW-1185">Reference proteome</keyword>
<dbReference type="InterPro" id="IPR039765">
    <property type="entry name" value="Yip5/YIPF1/YIPF2"/>
</dbReference>
<feature type="transmembrane region" description="Helical" evidence="1">
    <location>
        <begin position="205"/>
        <end position="228"/>
    </location>
</feature>
<accession>A0AAX4HGI9</accession>
<dbReference type="GO" id="GO:0005794">
    <property type="term" value="C:Golgi apparatus"/>
    <property type="evidence" value="ECO:0007669"/>
    <property type="project" value="InterPro"/>
</dbReference>
<feature type="transmembrane region" description="Helical" evidence="1">
    <location>
        <begin position="50"/>
        <end position="74"/>
    </location>
</feature>
<dbReference type="KEGG" id="asau:88176199"/>
<name>A0AAX4HGI9_9ASCO</name>
<evidence type="ECO:0000313" key="3">
    <source>
        <dbReference type="Proteomes" id="UP001338582"/>
    </source>
</evidence>
<feature type="transmembrane region" description="Helical" evidence="1">
    <location>
        <begin position="163"/>
        <end position="184"/>
    </location>
</feature>
<keyword evidence="1" id="KW-0812">Transmembrane</keyword>
<feature type="transmembrane region" description="Helical" evidence="1">
    <location>
        <begin position="128"/>
        <end position="151"/>
    </location>
</feature>
<reference evidence="2 3" key="1">
    <citation type="submission" date="2023-10" db="EMBL/GenBank/DDBJ databases">
        <title>Draft Genome Sequence of Candida saopaulonensis from a very Premature Infant with Sepsis.</title>
        <authorList>
            <person name="Ning Y."/>
            <person name="Dai R."/>
            <person name="Xiao M."/>
            <person name="Xu Y."/>
            <person name="Yan Q."/>
            <person name="Zhang L."/>
        </authorList>
    </citation>
    <scope>NUCLEOTIDE SEQUENCE [LARGE SCALE GENOMIC DNA]</scope>
    <source>
        <strain evidence="2 3">19XY460</strain>
    </source>
</reference>
<evidence type="ECO:0000313" key="2">
    <source>
        <dbReference type="EMBL" id="WPK27743.1"/>
    </source>
</evidence>
<dbReference type="GO" id="GO:0031267">
    <property type="term" value="F:small GTPase binding"/>
    <property type="evidence" value="ECO:0007669"/>
    <property type="project" value="InterPro"/>
</dbReference>
<feature type="transmembrane region" description="Helical" evidence="1">
    <location>
        <begin position="94"/>
        <end position="116"/>
    </location>
</feature>
<keyword evidence="1" id="KW-1133">Transmembrane helix</keyword>
<proteinExistence type="predicted"/>
<dbReference type="Proteomes" id="UP001338582">
    <property type="component" value="Chromosome 7"/>
</dbReference>
<sequence>MFQVGFYSRYFDINTEEFLGKIVLALNPLNHSSAMAAQDEHAETELYGFLWINATLVFLMFVSSTGSNLLALWLHSDETDARYEYNFKLLTLSITLFYGYTALVPAAFYALTAYYVELKERLSMTRLISIYSYANVLWIPSTVANIVLAVFVSRKTHQTVLTVLQWLFVAASAVLSGLSIVWKVRPIIQENLANGNEEQAKKAKVLVGVLIAVHFIFAVVIKVCFFGIA</sequence>
<dbReference type="EMBL" id="CP138900">
    <property type="protein sequence ID" value="WPK27743.1"/>
    <property type="molecule type" value="Genomic_DNA"/>
</dbReference>
<dbReference type="PANTHER" id="PTHR12822:SF2">
    <property type="entry name" value="PROTEIN YIPF"/>
    <property type="match status" value="1"/>
</dbReference>
<organism evidence="2 3">
    <name type="scientific">Australozyma saopauloensis</name>
    <dbReference type="NCBI Taxonomy" id="291208"/>
    <lineage>
        <taxon>Eukaryota</taxon>
        <taxon>Fungi</taxon>
        <taxon>Dikarya</taxon>
        <taxon>Ascomycota</taxon>
        <taxon>Saccharomycotina</taxon>
        <taxon>Pichiomycetes</taxon>
        <taxon>Metschnikowiaceae</taxon>
        <taxon>Australozyma</taxon>
    </lineage>
</organism>
<gene>
    <name evidence="2" type="ORF">PUMCH_005141</name>
</gene>
<dbReference type="RefSeq" id="XP_062880119.1">
    <property type="nucleotide sequence ID" value="XM_063024049.1"/>
</dbReference>
<evidence type="ECO:0000256" key="1">
    <source>
        <dbReference type="SAM" id="Phobius"/>
    </source>
</evidence>
<keyword evidence="1" id="KW-0472">Membrane</keyword>
<dbReference type="PANTHER" id="PTHR12822">
    <property type="entry name" value="PROTEIN YIPF"/>
    <property type="match status" value="1"/>
</dbReference>